<dbReference type="KEGG" id="sbk:SHEWBE_1014"/>
<name>A0A330M0Q4_9GAMM</name>
<accession>A0A330M0Q4</accession>
<protein>
    <submittedName>
        <fullName evidence="1">Uncharacterized protein</fullName>
    </submittedName>
</protein>
<dbReference type="AlphaFoldDB" id="A0A330M0Q4"/>
<organism evidence="1 2">
    <name type="scientific">Shewanella benthica</name>
    <dbReference type="NCBI Taxonomy" id="43661"/>
    <lineage>
        <taxon>Bacteria</taxon>
        <taxon>Pseudomonadati</taxon>
        <taxon>Pseudomonadota</taxon>
        <taxon>Gammaproteobacteria</taxon>
        <taxon>Alteromonadales</taxon>
        <taxon>Shewanellaceae</taxon>
        <taxon>Shewanella</taxon>
    </lineage>
</organism>
<reference evidence="2" key="1">
    <citation type="submission" date="2018-06" db="EMBL/GenBank/DDBJ databases">
        <authorList>
            <person name="Cea G.-C."/>
            <person name="William W."/>
        </authorList>
    </citation>
    <scope>NUCLEOTIDE SEQUENCE [LARGE SCALE GENOMIC DNA]</scope>
    <source>
        <strain evidence="2">DB21MT-2</strain>
    </source>
</reference>
<dbReference type="InterPro" id="IPR011051">
    <property type="entry name" value="RmlC_Cupin_sf"/>
</dbReference>
<proteinExistence type="predicted"/>
<dbReference type="Gene3D" id="2.60.120.10">
    <property type="entry name" value="Jelly Rolls"/>
    <property type="match status" value="1"/>
</dbReference>
<dbReference type="SUPFAM" id="SSF51182">
    <property type="entry name" value="RmlC-like cupins"/>
    <property type="match status" value="1"/>
</dbReference>
<dbReference type="Proteomes" id="UP000250123">
    <property type="component" value="Chromosome SHEWBE"/>
</dbReference>
<dbReference type="EMBL" id="LS483452">
    <property type="protein sequence ID" value="SQH74983.1"/>
    <property type="molecule type" value="Genomic_DNA"/>
</dbReference>
<gene>
    <name evidence="1" type="ORF">SHEWBE_1014</name>
</gene>
<sequence>MGCMVSPGFTFEDFELFSQQALLAQYPQHRDVIERLSRKI</sequence>
<evidence type="ECO:0000313" key="1">
    <source>
        <dbReference type="EMBL" id="SQH74983.1"/>
    </source>
</evidence>
<dbReference type="InterPro" id="IPR014710">
    <property type="entry name" value="RmlC-like_jellyroll"/>
</dbReference>
<evidence type="ECO:0000313" key="2">
    <source>
        <dbReference type="Proteomes" id="UP000250123"/>
    </source>
</evidence>